<dbReference type="InterPro" id="IPR018097">
    <property type="entry name" value="EGF_Ca-bd_CS"/>
</dbReference>
<dbReference type="SMART" id="SM00179">
    <property type="entry name" value="EGF_CA"/>
    <property type="match status" value="1"/>
</dbReference>
<evidence type="ECO:0000313" key="8">
    <source>
        <dbReference type="Proteomes" id="UP001152795"/>
    </source>
</evidence>
<dbReference type="InterPro" id="IPR001881">
    <property type="entry name" value="EGF-like_Ca-bd_dom"/>
</dbReference>
<keyword evidence="8" id="KW-1185">Reference proteome</keyword>
<accession>A0A6S7FH02</accession>
<dbReference type="PANTHER" id="PTHR24039">
    <property type="entry name" value="FIBRILLIN-RELATED"/>
    <property type="match status" value="1"/>
</dbReference>
<dbReference type="Gene3D" id="2.10.25.10">
    <property type="entry name" value="Laminin"/>
    <property type="match status" value="1"/>
</dbReference>
<evidence type="ECO:0000313" key="7">
    <source>
        <dbReference type="EMBL" id="CAB3977012.1"/>
    </source>
</evidence>
<dbReference type="AlphaFoldDB" id="A0A6S7FH02"/>
<gene>
    <name evidence="7" type="ORF">PACLA_8A015046</name>
</gene>
<evidence type="ECO:0000256" key="5">
    <source>
        <dbReference type="ARBA" id="ARBA00023157"/>
    </source>
</evidence>
<dbReference type="GO" id="GO:0005509">
    <property type="term" value="F:calcium ion binding"/>
    <property type="evidence" value="ECO:0007669"/>
    <property type="project" value="InterPro"/>
</dbReference>
<dbReference type="InterPro" id="IPR000742">
    <property type="entry name" value="EGF"/>
</dbReference>
<comment type="caution">
    <text evidence="7">The sequence shown here is derived from an EMBL/GenBank/DDBJ whole genome shotgun (WGS) entry which is preliminary data.</text>
</comment>
<evidence type="ECO:0000256" key="2">
    <source>
        <dbReference type="ARBA" id="ARBA00022729"/>
    </source>
</evidence>
<evidence type="ECO:0000256" key="1">
    <source>
        <dbReference type="ARBA" id="ARBA00022536"/>
    </source>
</evidence>
<keyword evidence="2" id="KW-0732">Signal</keyword>
<protein>
    <submittedName>
        <fullName evidence="7">Latent-transforming growth factor beta-binding 2</fullName>
    </submittedName>
</protein>
<sequence>MLLKIILCFVFILFTLPLGRCDYLDIDNKYCFNAQVQEAYLIIVDEKEVVKALVIDTINDTTAVKQRFHVDYFHPKSKIWTSYQEDRRTMFYTLPPVKGSVTVHFTDRIVAKSLRVSLKKTDAVSWLGEICVEIILFDVEYWKGEKTSCEKGFYGDGKFCIDINECADNTGNFCPPRQHCIDSAGTYSCPGTCLENKLPNKRTGVCEDHCYHKGYLCHPKARCLYGKCVCDSGYEGDGSYCLDSCTAKGFTCDSNANCAEGKCKCRDGFKGNGEICQAICHFNLKLCHPSAVCHTNACKCKPGYVGDGISKCIFSRKLYEKEMKKQRMVQTRLDIVETDVFEVLHAFQRLRSILNQAP</sequence>
<keyword evidence="3" id="KW-0677">Repeat</keyword>
<dbReference type="EMBL" id="CACRXK020000025">
    <property type="protein sequence ID" value="CAB3977012.1"/>
    <property type="molecule type" value="Genomic_DNA"/>
</dbReference>
<keyword evidence="4" id="KW-0106">Calcium</keyword>
<keyword evidence="1" id="KW-0245">EGF-like domain</keyword>
<evidence type="ECO:0000256" key="3">
    <source>
        <dbReference type="ARBA" id="ARBA00022737"/>
    </source>
</evidence>
<dbReference type="OrthoDB" id="6375837at2759"/>
<evidence type="ECO:0000256" key="4">
    <source>
        <dbReference type="ARBA" id="ARBA00022837"/>
    </source>
</evidence>
<proteinExistence type="predicted"/>
<keyword evidence="5" id="KW-1015">Disulfide bond</keyword>
<evidence type="ECO:0000256" key="6">
    <source>
        <dbReference type="ARBA" id="ARBA00023180"/>
    </source>
</evidence>
<organism evidence="7 8">
    <name type="scientific">Paramuricea clavata</name>
    <name type="common">Red gorgonian</name>
    <name type="synonym">Violescent sea-whip</name>
    <dbReference type="NCBI Taxonomy" id="317549"/>
    <lineage>
        <taxon>Eukaryota</taxon>
        <taxon>Metazoa</taxon>
        <taxon>Cnidaria</taxon>
        <taxon>Anthozoa</taxon>
        <taxon>Octocorallia</taxon>
        <taxon>Malacalcyonacea</taxon>
        <taxon>Plexauridae</taxon>
        <taxon>Paramuricea</taxon>
    </lineage>
</organism>
<dbReference type="SMART" id="SM00181">
    <property type="entry name" value="EGF"/>
    <property type="match status" value="4"/>
</dbReference>
<name>A0A6S7FH02_PARCT</name>
<dbReference type="PANTHER" id="PTHR24039:SF28">
    <property type="entry name" value="EGF-LIKE DOMAIN-CONTAINING PROTEIN"/>
    <property type="match status" value="1"/>
</dbReference>
<dbReference type="PROSITE" id="PS01187">
    <property type="entry name" value="EGF_CA"/>
    <property type="match status" value="1"/>
</dbReference>
<keyword evidence="6" id="KW-0325">Glycoprotein</keyword>
<reference evidence="7" key="1">
    <citation type="submission" date="2020-04" db="EMBL/GenBank/DDBJ databases">
        <authorList>
            <person name="Alioto T."/>
            <person name="Alioto T."/>
            <person name="Gomez Garrido J."/>
        </authorList>
    </citation>
    <scope>NUCLEOTIDE SEQUENCE</scope>
    <source>
        <strain evidence="7">A484AB</strain>
    </source>
</reference>
<dbReference type="Proteomes" id="UP001152795">
    <property type="component" value="Unassembled WGS sequence"/>
</dbReference>